<gene>
    <name evidence="2" type="ORF">LGH70_02835</name>
</gene>
<evidence type="ECO:0000256" key="1">
    <source>
        <dbReference type="SAM" id="Phobius"/>
    </source>
</evidence>
<proteinExistence type="predicted"/>
<keyword evidence="1" id="KW-0472">Membrane</keyword>
<accession>A0ABS8A8E8</accession>
<keyword evidence="3" id="KW-1185">Reference proteome</keyword>
<organism evidence="2 3">
    <name type="scientific">Hymenobacter nitidus</name>
    <dbReference type="NCBI Taxonomy" id="2880929"/>
    <lineage>
        <taxon>Bacteria</taxon>
        <taxon>Pseudomonadati</taxon>
        <taxon>Bacteroidota</taxon>
        <taxon>Cytophagia</taxon>
        <taxon>Cytophagales</taxon>
        <taxon>Hymenobacteraceae</taxon>
        <taxon>Hymenobacter</taxon>
    </lineage>
</organism>
<keyword evidence="1" id="KW-1133">Transmembrane helix</keyword>
<comment type="caution">
    <text evidence="2">The sequence shown here is derived from an EMBL/GenBank/DDBJ whole genome shotgun (WGS) entry which is preliminary data.</text>
</comment>
<protein>
    <submittedName>
        <fullName evidence="2">Uncharacterized protein</fullName>
    </submittedName>
</protein>
<feature type="transmembrane region" description="Helical" evidence="1">
    <location>
        <begin position="148"/>
        <end position="168"/>
    </location>
</feature>
<dbReference type="RefSeq" id="WP_226182481.1">
    <property type="nucleotide sequence ID" value="NZ_JAJADQ010000001.1"/>
</dbReference>
<dbReference type="EMBL" id="JAJADQ010000001">
    <property type="protein sequence ID" value="MCB2376499.1"/>
    <property type="molecule type" value="Genomic_DNA"/>
</dbReference>
<name>A0ABS8A8E8_9BACT</name>
<reference evidence="2" key="1">
    <citation type="submission" date="2021-10" db="EMBL/GenBank/DDBJ databases">
        <authorList>
            <person name="Dean J.D."/>
            <person name="Kim M.K."/>
            <person name="Newey C.N."/>
            <person name="Stoker T.S."/>
            <person name="Thompson D.W."/>
            <person name="Grose J.H."/>
        </authorList>
    </citation>
    <scope>NUCLEOTIDE SEQUENCE</scope>
    <source>
        <strain evidence="2">BT635</strain>
    </source>
</reference>
<keyword evidence="1" id="KW-0812">Transmembrane</keyword>
<feature type="transmembrane region" description="Helical" evidence="1">
    <location>
        <begin position="35"/>
        <end position="56"/>
    </location>
</feature>
<evidence type="ECO:0000313" key="3">
    <source>
        <dbReference type="Proteomes" id="UP001165297"/>
    </source>
</evidence>
<evidence type="ECO:0000313" key="2">
    <source>
        <dbReference type="EMBL" id="MCB2376499.1"/>
    </source>
</evidence>
<dbReference type="Proteomes" id="UP001165297">
    <property type="component" value="Unassembled WGS sequence"/>
</dbReference>
<sequence>MANIPKQPVGHTRPDRLWRWLQPHVSSVGRGAAEWFGFGAGLVLGVLLAFVVYAGLQPRVQQSLEAQEKAKAKESAPQDEKTDAIRPLKTAPAAAAGPAARQATPVPVSTAVPAAAPPTVSGRPAVATAARLTRLAPSSTSGPARQSWPALLAAAISAALVAGFAALYQSRRWPQPDIVKSRVLEALLTLQAHQHMQQRLGMTPRQIKRFNSKARVQHSQLQALAQATGKGGTPPMAFPISCQIQAFQLLLVIEESRPQRSNFMRVAPDEFKRQLLKAYQNHVDLTRARQEAQGSSTFTDGLDNSLIQNFIKLDQEAQIKPELLGHLYEMNVGLLA</sequence>